<gene>
    <name evidence="14" type="ORF">CLV63_12590</name>
</gene>
<evidence type="ECO:0000256" key="10">
    <source>
        <dbReference type="ARBA" id="ARBA00022801"/>
    </source>
</evidence>
<keyword evidence="10 14" id="KW-0378">Hydrolase</keyword>
<dbReference type="GO" id="GO:0008270">
    <property type="term" value="F:zinc ion binding"/>
    <property type="evidence" value="ECO:0007669"/>
    <property type="project" value="InterPro"/>
</dbReference>
<keyword evidence="15" id="KW-1185">Reference proteome</keyword>
<dbReference type="Pfam" id="PF00753">
    <property type="entry name" value="Lactamase_B"/>
    <property type="match status" value="1"/>
</dbReference>
<dbReference type="GO" id="GO:0042597">
    <property type="term" value="C:periplasmic space"/>
    <property type="evidence" value="ECO:0007669"/>
    <property type="project" value="UniProtKB-SubCell"/>
</dbReference>
<evidence type="ECO:0000256" key="6">
    <source>
        <dbReference type="ARBA" id="ARBA00012865"/>
    </source>
</evidence>
<dbReference type="InterPro" id="IPR050855">
    <property type="entry name" value="NDM-1-like"/>
</dbReference>
<proteinExistence type="inferred from homology"/>
<dbReference type="RefSeq" id="WP_106586140.1">
    <property type="nucleotide sequence ID" value="NZ_PYGA01000025.1"/>
</dbReference>
<dbReference type="GO" id="GO:0046677">
    <property type="term" value="P:response to antibiotic"/>
    <property type="evidence" value="ECO:0007669"/>
    <property type="project" value="UniProtKB-KW"/>
</dbReference>
<dbReference type="Proteomes" id="UP000240542">
    <property type="component" value="Unassembled WGS sequence"/>
</dbReference>
<evidence type="ECO:0000256" key="9">
    <source>
        <dbReference type="ARBA" id="ARBA00022764"/>
    </source>
</evidence>
<evidence type="ECO:0000256" key="8">
    <source>
        <dbReference type="ARBA" id="ARBA00022729"/>
    </source>
</evidence>
<comment type="similarity">
    <text evidence="4">Belongs to the metallo-beta-lactamase superfamily. Class-B beta-lactamase family.</text>
</comment>
<evidence type="ECO:0000256" key="12">
    <source>
        <dbReference type="ARBA" id="ARBA00023251"/>
    </source>
</evidence>
<evidence type="ECO:0000256" key="1">
    <source>
        <dbReference type="ARBA" id="ARBA00001526"/>
    </source>
</evidence>
<evidence type="ECO:0000256" key="2">
    <source>
        <dbReference type="ARBA" id="ARBA00001947"/>
    </source>
</evidence>
<dbReference type="SMART" id="SM00849">
    <property type="entry name" value="Lactamase_B"/>
    <property type="match status" value="1"/>
</dbReference>
<evidence type="ECO:0000256" key="7">
    <source>
        <dbReference type="ARBA" id="ARBA00022723"/>
    </source>
</evidence>
<name>A0A2P8CXP9_9ACTN</name>
<dbReference type="PANTHER" id="PTHR42951:SF4">
    <property type="entry name" value="ACYL-COENZYME A THIOESTERASE MBLAC2"/>
    <property type="match status" value="1"/>
</dbReference>
<sequence>MSARRITDRIWLVGSGTDPQAGTDPHDCHAYLLDGGTEAALVDCGTGLAHERLLANIEDTGCLDRLTTILVTHYHADHAGGAAALRAATGAEVRAAPEAVTALAAADEYTTQVAAARTAGIYPADYRLPGCADARPITGGTVLRVGGATVEVHDAPGHCDGHLCLLADIGGERALFSGDAVFAEGRVSIQPIPDCRPHAYARTCRALAELAPDALLPGHGAMAPTGGARHLDQARDHFARLTVPPNLGA</sequence>
<evidence type="ECO:0000256" key="3">
    <source>
        <dbReference type="ARBA" id="ARBA00004418"/>
    </source>
</evidence>
<evidence type="ECO:0000256" key="11">
    <source>
        <dbReference type="ARBA" id="ARBA00022833"/>
    </source>
</evidence>
<dbReference type="InterPro" id="IPR001279">
    <property type="entry name" value="Metallo-B-lactamas"/>
</dbReference>
<dbReference type="GO" id="GO:0017001">
    <property type="term" value="P:antibiotic catabolic process"/>
    <property type="evidence" value="ECO:0007669"/>
    <property type="project" value="InterPro"/>
</dbReference>
<keyword evidence="12" id="KW-0046">Antibiotic resistance</keyword>
<dbReference type="SUPFAM" id="SSF56281">
    <property type="entry name" value="Metallo-hydrolase/oxidoreductase"/>
    <property type="match status" value="1"/>
</dbReference>
<protein>
    <recommendedName>
        <fullName evidence="6">beta-lactamase</fullName>
        <ecNumber evidence="6">3.5.2.6</ecNumber>
    </recommendedName>
</protein>
<dbReference type="InterPro" id="IPR036866">
    <property type="entry name" value="RibonucZ/Hydroxyglut_hydro"/>
</dbReference>
<dbReference type="Gene3D" id="3.60.15.10">
    <property type="entry name" value="Ribonuclease Z/Hydroxyacylglutathione hydrolase-like"/>
    <property type="match status" value="1"/>
</dbReference>
<evidence type="ECO:0000256" key="5">
    <source>
        <dbReference type="ARBA" id="ARBA00011245"/>
    </source>
</evidence>
<keyword evidence="11" id="KW-0862">Zinc</keyword>
<dbReference type="InterPro" id="IPR001018">
    <property type="entry name" value="Beta-lactamase_class-B_CS"/>
</dbReference>
<dbReference type="EC" id="3.5.2.6" evidence="6"/>
<feature type="domain" description="Metallo-beta-lactamase" evidence="13">
    <location>
        <begin position="27"/>
        <end position="219"/>
    </location>
</feature>
<dbReference type="EMBL" id="PYGA01000025">
    <property type="protein sequence ID" value="PSK89696.1"/>
    <property type="molecule type" value="Genomic_DNA"/>
</dbReference>
<evidence type="ECO:0000313" key="14">
    <source>
        <dbReference type="EMBL" id="PSK89696.1"/>
    </source>
</evidence>
<keyword evidence="7" id="KW-0479">Metal-binding</keyword>
<organism evidence="14 15">
    <name type="scientific">Murinocardiopsis flavida</name>
    <dbReference type="NCBI Taxonomy" id="645275"/>
    <lineage>
        <taxon>Bacteria</taxon>
        <taxon>Bacillati</taxon>
        <taxon>Actinomycetota</taxon>
        <taxon>Actinomycetes</taxon>
        <taxon>Streptosporangiales</taxon>
        <taxon>Nocardiopsidaceae</taxon>
        <taxon>Murinocardiopsis</taxon>
    </lineage>
</organism>
<comment type="caution">
    <text evidence="14">The sequence shown here is derived from an EMBL/GenBank/DDBJ whole genome shotgun (WGS) entry which is preliminary data.</text>
</comment>
<keyword evidence="8" id="KW-0732">Signal</keyword>
<evidence type="ECO:0000259" key="13">
    <source>
        <dbReference type="SMART" id="SM00849"/>
    </source>
</evidence>
<dbReference type="PROSITE" id="PS00743">
    <property type="entry name" value="BETA_LACTAMASE_B_1"/>
    <property type="match status" value="1"/>
</dbReference>
<dbReference type="AlphaFoldDB" id="A0A2P8CXP9"/>
<accession>A0A2P8CXP9</accession>
<evidence type="ECO:0000256" key="4">
    <source>
        <dbReference type="ARBA" id="ARBA00005250"/>
    </source>
</evidence>
<dbReference type="PANTHER" id="PTHR42951">
    <property type="entry name" value="METALLO-BETA-LACTAMASE DOMAIN-CONTAINING"/>
    <property type="match status" value="1"/>
</dbReference>
<dbReference type="GO" id="GO:0008800">
    <property type="term" value="F:beta-lactamase activity"/>
    <property type="evidence" value="ECO:0007669"/>
    <property type="project" value="UniProtKB-EC"/>
</dbReference>
<keyword evidence="9" id="KW-0574">Periplasm</keyword>
<evidence type="ECO:0000313" key="15">
    <source>
        <dbReference type="Proteomes" id="UP000240542"/>
    </source>
</evidence>
<comment type="catalytic activity">
    <reaction evidence="1">
        <text>a beta-lactam + H2O = a substituted beta-amino acid</text>
        <dbReference type="Rhea" id="RHEA:20401"/>
        <dbReference type="ChEBI" id="CHEBI:15377"/>
        <dbReference type="ChEBI" id="CHEBI:35627"/>
        <dbReference type="ChEBI" id="CHEBI:140347"/>
        <dbReference type="EC" id="3.5.2.6"/>
    </reaction>
</comment>
<comment type="subcellular location">
    <subcellularLocation>
        <location evidence="3">Periplasm</location>
    </subcellularLocation>
</comment>
<comment type="subunit">
    <text evidence="5">Monomer.</text>
</comment>
<dbReference type="OrthoDB" id="2971563at2"/>
<comment type="cofactor">
    <cofactor evidence="2">
        <name>Zn(2+)</name>
        <dbReference type="ChEBI" id="CHEBI:29105"/>
    </cofactor>
</comment>
<reference evidence="14 15" key="1">
    <citation type="submission" date="2018-03" db="EMBL/GenBank/DDBJ databases">
        <title>Genomic Encyclopedia of Archaeal and Bacterial Type Strains, Phase II (KMG-II): from individual species to whole genera.</title>
        <authorList>
            <person name="Goeker M."/>
        </authorList>
    </citation>
    <scope>NUCLEOTIDE SEQUENCE [LARGE SCALE GENOMIC DNA]</scope>
    <source>
        <strain evidence="14 15">DSM 45312</strain>
    </source>
</reference>